<evidence type="ECO:0000313" key="1">
    <source>
        <dbReference type="EMBL" id="KAG0576170.1"/>
    </source>
</evidence>
<gene>
    <name evidence="1" type="ORF">KC19_5G060600</name>
</gene>
<dbReference type="AlphaFoldDB" id="A0A8T0HYD0"/>
<name>A0A8T0HYD0_CERPU</name>
<dbReference type="EMBL" id="CM026425">
    <property type="protein sequence ID" value="KAG0576170.1"/>
    <property type="molecule type" value="Genomic_DNA"/>
</dbReference>
<accession>A0A8T0HYD0</accession>
<organism evidence="1 2">
    <name type="scientific">Ceratodon purpureus</name>
    <name type="common">Fire moss</name>
    <name type="synonym">Dicranum purpureum</name>
    <dbReference type="NCBI Taxonomy" id="3225"/>
    <lineage>
        <taxon>Eukaryota</taxon>
        <taxon>Viridiplantae</taxon>
        <taxon>Streptophyta</taxon>
        <taxon>Embryophyta</taxon>
        <taxon>Bryophyta</taxon>
        <taxon>Bryophytina</taxon>
        <taxon>Bryopsida</taxon>
        <taxon>Dicranidae</taxon>
        <taxon>Pseudoditrichales</taxon>
        <taxon>Ditrichaceae</taxon>
        <taxon>Ceratodon</taxon>
    </lineage>
</organism>
<evidence type="ECO:0000313" key="2">
    <source>
        <dbReference type="Proteomes" id="UP000822688"/>
    </source>
</evidence>
<proteinExistence type="predicted"/>
<dbReference type="Proteomes" id="UP000822688">
    <property type="component" value="Chromosome 5"/>
</dbReference>
<sequence length="115" mass="12990">MTKARTISGNRIKLQYLAVELVAIATSSKTEPPVLCLRHSLFSGTICCIVSLKIPFPRELLHLSALPASKRKVRWSAKVTTHSIHTTLRQTQLIRTTFQTNSTYRVSFSSKPYFI</sequence>
<comment type="caution">
    <text evidence="1">The sequence shown here is derived from an EMBL/GenBank/DDBJ whole genome shotgun (WGS) entry which is preliminary data.</text>
</comment>
<reference evidence="1" key="1">
    <citation type="submission" date="2020-06" db="EMBL/GenBank/DDBJ databases">
        <title>WGS assembly of Ceratodon purpureus strain R40.</title>
        <authorList>
            <person name="Carey S.B."/>
            <person name="Jenkins J."/>
            <person name="Shu S."/>
            <person name="Lovell J.T."/>
            <person name="Sreedasyam A."/>
            <person name="Maumus F."/>
            <person name="Tiley G.P."/>
            <person name="Fernandez-Pozo N."/>
            <person name="Barry K."/>
            <person name="Chen C."/>
            <person name="Wang M."/>
            <person name="Lipzen A."/>
            <person name="Daum C."/>
            <person name="Saski C.A."/>
            <person name="Payton A.C."/>
            <person name="Mcbreen J.C."/>
            <person name="Conrad R.E."/>
            <person name="Kollar L.M."/>
            <person name="Olsson S."/>
            <person name="Huttunen S."/>
            <person name="Landis J.B."/>
            <person name="Wickett N.J."/>
            <person name="Johnson M.G."/>
            <person name="Rensing S.A."/>
            <person name="Grimwood J."/>
            <person name="Schmutz J."/>
            <person name="Mcdaniel S.F."/>
        </authorList>
    </citation>
    <scope>NUCLEOTIDE SEQUENCE</scope>
    <source>
        <strain evidence="1">R40</strain>
    </source>
</reference>
<protein>
    <submittedName>
        <fullName evidence="1">Uncharacterized protein</fullName>
    </submittedName>
</protein>
<keyword evidence="2" id="KW-1185">Reference proteome</keyword>